<comment type="caution">
    <text evidence="1">The sequence shown here is derived from an EMBL/GenBank/DDBJ whole genome shotgun (WGS) entry which is preliminary data.</text>
</comment>
<evidence type="ECO:0000313" key="2">
    <source>
        <dbReference type="Proteomes" id="UP000295382"/>
    </source>
</evidence>
<accession>A0A4R3HU92</accession>
<proteinExistence type="predicted"/>
<name>A0A4R3HU92_PAULE</name>
<sequence>MIALSKAIIQASSRVEERSWERELDTLLHKALRLGHQADIDAALDQLFKSKSEAYEALMDSVEAVSESCIVEHDGKQYQALLIAGPILAWTRFAIASGPFSADLQLTLSAQLQAHVLAADTQLAMAPLLYSIDQLPKTHADTFALTHRMAQAALARTPLRSPATLPETAPFLADTRYLLAVVVAPLGAPLFRWQEAANPAERSAALEQWQAQGKPSVERLLPGCGIELLLPDAYFISCRTADKEIRPASVKAAVHYLTHTLNIGPEELSAVVGGFIDPQGEGRIDEYRISFVLRPNTDVIYGLVWPLYGEEDASEVVADSTDTDTPRMPIQQIIGLLREAGVVHIKRHEELFPMEFCDDCGAPLYCDLEGELVHAEMPEEASQAPSHLH</sequence>
<dbReference type="InterPro" id="IPR021292">
    <property type="entry name" value="DUF2863"/>
</dbReference>
<dbReference type="Pfam" id="PF11062">
    <property type="entry name" value="DUF2863"/>
    <property type="match status" value="1"/>
</dbReference>
<gene>
    <name evidence="1" type="ORF">EDC30_1175</name>
</gene>
<reference evidence="1 2" key="1">
    <citation type="submission" date="2019-03" db="EMBL/GenBank/DDBJ databases">
        <title>Genomic Encyclopedia of Type Strains, Phase IV (KMG-IV): sequencing the most valuable type-strain genomes for metagenomic binning, comparative biology and taxonomic classification.</title>
        <authorList>
            <person name="Goeker M."/>
        </authorList>
    </citation>
    <scope>NUCLEOTIDE SEQUENCE [LARGE SCALE GENOMIC DNA]</scope>
    <source>
        <strain evidence="1 2">DSM 7445</strain>
    </source>
</reference>
<dbReference type="EMBL" id="SLZQ01000017">
    <property type="protein sequence ID" value="TCS33253.1"/>
    <property type="molecule type" value="Genomic_DNA"/>
</dbReference>
<protein>
    <submittedName>
        <fullName evidence="1">Uncharacterized protein DUF2863</fullName>
    </submittedName>
</protein>
<organism evidence="1 2">
    <name type="scientific">Paucimonas lemoignei</name>
    <name type="common">Pseudomonas lemoignei</name>
    <dbReference type="NCBI Taxonomy" id="29443"/>
    <lineage>
        <taxon>Bacteria</taxon>
        <taxon>Pseudomonadati</taxon>
        <taxon>Pseudomonadota</taxon>
        <taxon>Betaproteobacteria</taxon>
        <taxon>Burkholderiales</taxon>
        <taxon>Burkholderiaceae</taxon>
        <taxon>Paucimonas</taxon>
    </lineage>
</organism>
<evidence type="ECO:0000313" key="1">
    <source>
        <dbReference type="EMBL" id="TCS33253.1"/>
    </source>
</evidence>
<dbReference type="AlphaFoldDB" id="A0A4R3HU92"/>
<keyword evidence="2" id="KW-1185">Reference proteome</keyword>
<dbReference type="Proteomes" id="UP000295382">
    <property type="component" value="Unassembled WGS sequence"/>
</dbReference>